<keyword evidence="1" id="KW-1133">Transmembrane helix</keyword>
<dbReference type="PANTHER" id="PTHR43825:SF5">
    <property type="entry name" value="HYPOTHETICAL TRANSKETOLASE FAMILY PROTEIN"/>
    <property type="match status" value="1"/>
</dbReference>
<evidence type="ECO:0000313" key="3">
    <source>
        <dbReference type="EMBL" id="AET85011.1"/>
    </source>
</evidence>
<evidence type="ECO:0000259" key="2">
    <source>
        <dbReference type="SMART" id="SM00861"/>
    </source>
</evidence>
<name>G9E5U2_MPSP1</name>
<feature type="transmembrane region" description="Helical" evidence="1">
    <location>
        <begin position="50"/>
        <end position="77"/>
    </location>
</feature>
<organismHost>
    <name type="scientific">Micromonas pusilla</name>
    <name type="common">Picoplanktonic green alga</name>
    <name type="synonym">Chromulina pusilla</name>
    <dbReference type="NCBI Taxonomy" id="38833"/>
</organismHost>
<dbReference type="InterPro" id="IPR029061">
    <property type="entry name" value="THDP-binding"/>
</dbReference>
<gene>
    <name evidence="3" type="ORF">MPXG_00213</name>
</gene>
<evidence type="ECO:0000313" key="4">
    <source>
        <dbReference type="Proteomes" id="UP000232710"/>
    </source>
</evidence>
<dbReference type="EMBL" id="JF974320">
    <property type="protein sequence ID" value="AET85011.1"/>
    <property type="molecule type" value="Genomic_DNA"/>
</dbReference>
<sequence>MRREFAKNLHSAMKKDERIFLITADLGYGVLNDIRRDFPKRAINIGSSEMLMVGIAVGLAQSGFIPVCYSITPFLLYRPFELIRNYMNYEGATVKLAGSGRDDDYAHDGISHWAGDDIDIMSALKHIKLYKPKDNTEMDTIFNTFIYNNKPSYINLTR</sequence>
<dbReference type="PANTHER" id="PTHR43825">
    <property type="entry name" value="PYRUVATE DEHYDROGENASE E1 COMPONENT"/>
    <property type="match status" value="1"/>
</dbReference>
<dbReference type="CDD" id="cd07033">
    <property type="entry name" value="TPP_PYR_DXS_TK_like"/>
    <property type="match status" value="1"/>
</dbReference>
<protein>
    <recommendedName>
        <fullName evidence="2">Transketolase-like pyrimidine-binding domain-containing protein</fullName>
    </recommendedName>
</protein>
<dbReference type="SMART" id="SM00861">
    <property type="entry name" value="Transket_pyr"/>
    <property type="match status" value="1"/>
</dbReference>
<evidence type="ECO:0000256" key="1">
    <source>
        <dbReference type="SAM" id="Phobius"/>
    </source>
</evidence>
<dbReference type="Gene3D" id="3.40.50.970">
    <property type="match status" value="1"/>
</dbReference>
<accession>G9E5U2</accession>
<reference evidence="3 4" key="1">
    <citation type="submission" date="2010-12" db="EMBL/GenBank/DDBJ databases">
        <title>The Genome Sequence of Micromonas pusilla virus SP1.</title>
        <authorList>
            <consortium name="The Broad Institute Genome Sequencing Platform"/>
            <person name="Henn M.R."/>
            <person name="Suttle C."/>
            <person name="Winget D."/>
            <person name="Chan A."/>
            <person name="Levin J."/>
            <person name="Malboeuf C."/>
            <person name="Casali M."/>
            <person name="Russ C."/>
            <person name="Lennon N."/>
            <person name="Chapman S.B."/>
            <person name="Erlich R."/>
            <person name="Young S.K."/>
            <person name="Yandava C."/>
            <person name="Zeng Q."/>
            <person name="Alvarado L."/>
            <person name="Anderson S."/>
            <person name="Berlin A."/>
            <person name="Chen Z."/>
            <person name="Freedman E."/>
            <person name="Gellesch M."/>
            <person name="Goldberg J."/>
            <person name="Green L."/>
            <person name="Griggs A."/>
            <person name="Gujja S."/>
            <person name="Heilman E.R."/>
            <person name="Heiman D."/>
            <person name="Hollinger A."/>
            <person name="Howarth C."/>
            <person name="Larson L."/>
            <person name="Mehta T."/>
            <person name="Pearson M."/>
            <person name="Roberts A."/>
            <person name="Ryan E."/>
            <person name="Saif S."/>
            <person name="Shea T."/>
            <person name="Shenoy N."/>
            <person name="Sisk P."/>
            <person name="Stolte C."/>
            <person name="Sykes S."/>
            <person name="White J."/>
            <person name="Haas B."/>
            <person name="Nusbaum C."/>
            <person name="Birren B."/>
        </authorList>
    </citation>
    <scope>NUCLEOTIDE SEQUENCE [LARGE SCALE GENOMIC DNA]</scope>
    <source>
        <strain evidence="3 4">SP1</strain>
    </source>
</reference>
<keyword evidence="4" id="KW-1185">Reference proteome</keyword>
<organism evidence="3 4">
    <name type="scientific">Micromonas pusilla virus SP1</name>
    <name type="common">MpV-SP1</name>
    <dbReference type="NCBI Taxonomy" id="373996"/>
    <lineage>
        <taxon>Viruses</taxon>
        <taxon>Varidnaviria</taxon>
        <taxon>Bamfordvirae</taxon>
        <taxon>Nucleocytoviricota</taxon>
        <taxon>Megaviricetes</taxon>
        <taxon>Algavirales</taxon>
        <taxon>Phycodnaviridae</taxon>
        <taxon>Prasinovirus</taxon>
        <taxon>Prasinovirus micromonas</taxon>
    </lineage>
</organism>
<dbReference type="SUPFAM" id="SSF52518">
    <property type="entry name" value="Thiamin diphosphate-binding fold (THDP-binding)"/>
    <property type="match status" value="1"/>
</dbReference>
<feature type="domain" description="Transketolase-like pyrimidine-binding" evidence="2">
    <location>
        <begin position="1"/>
        <end position="158"/>
    </location>
</feature>
<dbReference type="InterPro" id="IPR051157">
    <property type="entry name" value="PDH/Transketolase"/>
</dbReference>
<proteinExistence type="predicted"/>
<dbReference type="Proteomes" id="UP000232710">
    <property type="component" value="Segment"/>
</dbReference>
<dbReference type="InterPro" id="IPR005475">
    <property type="entry name" value="Transketolase-like_Pyr-bd"/>
</dbReference>
<keyword evidence="1" id="KW-0472">Membrane</keyword>
<keyword evidence="1" id="KW-0812">Transmembrane</keyword>
<dbReference type="Pfam" id="PF02779">
    <property type="entry name" value="Transket_pyr"/>
    <property type="match status" value="1"/>
</dbReference>